<proteinExistence type="predicted"/>
<dbReference type="EMBL" id="QEAN01000241">
    <property type="protein sequence ID" value="TPX42190.1"/>
    <property type="molecule type" value="Genomic_DNA"/>
</dbReference>
<name>A0A507CT00_9FUNG</name>
<sequence>MYAQLVSTCILLIEAGRPFLQDINKLIRRRDCPVVLGACQKKERYKITNAYVSCRWLETFKQSATIPIQFSSTAGCVRGLRPESTVTKP</sequence>
<protein>
    <submittedName>
        <fullName evidence="1">Uncharacterized protein</fullName>
    </submittedName>
</protein>
<gene>
    <name evidence="1" type="ORF">SeMB42_g05245</name>
</gene>
<dbReference type="Proteomes" id="UP000317494">
    <property type="component" value="Unassembled WGS sequence"/>
</dbReference>
<accession>A0A507CT00</accession>
<organism evidence="1 2">
    <name type="scientific">Synchytrium endobioticum</name>
    <dbReference type="NCBI Taxonomy" id="286115"/>
    <lineage>
        <taxon>Eukaryota</taxon>
        <taxon>Fungi</taxon>
        <taxon>Fungi incertae sedis</taxon>
        <taxon>Chytridiomycota</taxon>
        <taxon>Chytridiomycota incertae sedis</taxon>
        <taxon>Chytridiomycetes</taxon>
        <taxon>Synchytriales</taxon>
        <taxon>Synchytriaceae</taxon>
        <taxon>Synchytrium</taxon>
    </lineage>
</organism>
<comment type="caution">
    <text evidence="1">The sequence shown here is derived from an EMBL/GenBank/DDBJ whole genome shotgun (WGS) entry which is preliminary data.</text>
</comment>
<evidence type="ECO:0000313" key="1">
    <source>
        <dbReference type="EMBL" id="TPX42190.1"/>
    </source>
</evidence>
<reference evidence="1 2" key="1">
    <citation type="journal article" date="2019" name="Sci. Rep.">
        <title>Comparative genomics of chytrid fungi reveal insights into the obligate biotrophic and pathogenic lifestyle of Synchytrium endobioticum.</title>
        <authorList>
            <person name="van de Vossenberg B.T.L.H."/>
            <person name="Warris S."/>
            <person name="Nguyen H.D.T."/>
            <person name="van Gent-Pelzer M.P.E."/>
            <person name="Joly D.L."/>
            <person name="van de Geest H.C."/>
            <person name="Bonants P.J.M."/>
            <person name="Smith D.S."/>
            <person name="Levesque C.A."/>
            <person name="van der Lee T.A.J."/>
        </authorList>
    </citation>
    <scope>NUCLEOTIDE SEQUENCE [LARGE SCALE GENOMIC DNA]</scope>
    <source>
        <strain evidence="1 2">MB42</strain>
    </source>
</reference>
<dbReference type="VEuPathDB" id="FungiDB:SeMB42_g05245"/>
<evidence type="ECO:0000313" key="2">
    <source>
        <dbReference type="Proteomes" id="UP000317494"/>
    </source>
</evidence>
<dbReference type="AlphaFoldDB" id="A0A507CT00"/>
<keyword evidence="2" id="KW-1185">Reference proteome</keyword>